<name>A0A142BVW4_9BACT</name>
<reference evidence="1" key="2">
    <citation type="submission" date="2016-02" db="EMBL/GenBank/DDBJ databases">
        <authorList>
            <person name="Wen L."/>
            <person name="He K."/>
            <person name="Yang H."/>
        </authorList>
    </citation>
    <scope>NUCLEOTIDE SEQUENCE</scope>
</reference>
<proteinExistence type="predicted"/>
<evidence type="ECO:0000313" key="1">
    <source>
        <dbReference type="EMBL" id="AMP42252.1"/>
    </source>
</evidence>
<organism evidence="1">
    <name type="scientific">uncultured bacterium IN-06</name>
    <dbReference type="NCBI Taxonomy" id="1805584"/>
    <lineage>
        <taxon>Bacteria</taxon>
        <taxon>environmental samples</taxon>
    </lineage>
</organism>
<protein>
    <submittedName>
        <fullName evidence="1">Uncharacterized protein</fullName>
    </submittedName>
</protein>
<dbReference type="EMBL" id="KU736871">
    <property type="protein sequence ID" value="AMP42252.1"/>
    <property type="molecule type" value="Genomic_DNA"/>
</dbReference>
<dbReference type="AlphaFoldDB" id="A0A142BVW4"/>
<sequence>MSRETVEAIGTDAWAIANEQMQYMVRFTLIEGGYCKRIIIHYIN</sequence>
<reference evidence="1" key="1">
    <citation type="journal article" date="2016" name="Appl. Environ. Microbiol.">
        <title>Diversity of the Tetracycline Mobilome within a Chinese Pig Manure Sample.</title>
        <authorList>
            <person name="Leclercq S.O."/>
            <person name="Wang C."/>
            <person name="Zhu Y."/>
            <person name="Wu H."/>
            <person name="Du X."/>
            <person name="Liu Z."/>
            <person name="Feng J."/>
        </authorList>
    </citation>
    <scope>NUCLEOTIDE SEQUENCE</scope>
</reference>
<accession>A0A142BVW4</accession>